<dbReference type="SUPFAM" id="SSF52540">
    <property type="entry name" value="P-loop containing nucleoside triphosphate hydrolases"/>
    <property type="match status" value="1"/>
</dbReference>
<dbReference type="Gene3D" id="3.40.50.300">
    <property type="entry name" value="P-loop containing nucleotide triphosphate hydrolases"/>
    <property type="match status" value="1"/>
</dbReference>
<reference evidence="11" key="2">
    <citation type="submission" date="2020-10" db="EMBL/GenBank/DDBJ databases">
        <authorList>
            <person name="Cooper E.A."/>
            <person name="Brenton Z.W."/>
            <person name="Flinn B.S."/>
            <person name="Jenkins J."/>
            <person name="Shu S."/>
            <person name="Flowers D."/>
            <person name="Luo F."/>
            <person name="Wang Y."/>
            <person name="Xia P."/>
            <person name="Barry K."/>
            <person name="Daum C."/>
            <person name="Lipzen A."/>
            <person name="Yoshinaga Y."/>
            <person name="Schmutz J."/>
            <person name="Saski C."/>
            <person name="Vermerris W."/>
            <person name="Kresovich S."/>
        </authorList>
    </citation>
    <scope>NUCLEOTIDE SEQUENCE</scope>
</reference>
<comment type="function">
    <text evidence="9">Involved in cytokinin biosynthesis. Catalyzes the transfer of an isopentenyl group from dimethylallyl diphosphate (DMAPP) to ATP and ADP.</text>
</comment>
<dbReference type="EMBL" id="CM027682">
    <property type="protein sequence ID" value="KAG0537699.1"/>
    <property type="molecule type" value="Genomic_DNA"/>
</dbReference>
<organism evidence="11 12">
    <name type="scientific">Sorghum bicolor</name>
    <name type="common">Sorghum</name>
    <name type="synonym">Sorghum vulgare</name>
    <dbReference type="NCBI Taxonomy" id="4558"/>
    <lineage>
        <taxon>Eukaryota</taxon>
        <taxon>Viridiplantae</taxon>
        <taxon>Streptophyta</taxon>
        <taxon>Embryophyta</taxon>
        <taxon>Tracheophyta</taxon>
        <taxon>Spermatophyta</taxon>
        <taxon>Magnoliopsida</taxon>
        <taxon>Liliopsida</taxon>
        <taxon>Poales</taxon>
        <taxon>Poaceae</taxon>
        <taxon>PACMAD clade</taxon>
        <taxon>Panicoideae</taxon>
        <taxon>Andropogonodae</taxon>
        <taxon>Andropogoneae</taxon>
        <taxon>Sorghinae</taxon>
        <taxon>Sorghum</taxon>
    </lineage>
</organism>
<dbReference type="GO" id="GO:0005737">
    <property type="term" value="C:cytoplasm"/>
    <property type="evidence" value="ECO:0007669"/>
    <property type="project" value="UniProtKB-ARBA"/>
</dbReference>
<dbReference type="EC" id="2.5.1.112" evidence="10"/>
<keyword evidence="4" id="KW-0547">Nucleotide-binding</keyword>
<comment type="catalytic activity">
    <reaction evidence="7">
        <text>dimethylallyl diphosphate + ATP = N(6)-(dimethylallyl)adenosine 5'-triphosphate + diphosphate</text>
        <dbReference type="Rhea" id="RHEA:36331"/>
        <dbReference type="ChEBI" id="CHEBI:30616"/>
        <dbReference type="ChEBI" id="CHEBI:33019"/>
        <dbReference type="ChEBI" id="CHEBI:57623"/>
        <dbReference type="ChEBI" id="CHEBI:73532"/>
        <dbReference type="EC" id="2.5.1.112"/>
    </reaction>
</comment>
<sequence>MMASVNGGATASGGRKSKTKVKVVVVMGATATGKSKLAIDLALRFGGEVINSDKIQVHDGLDVVTNKVTAAECQGVPHHLIGGVSPDADYTAADFCRDATRAVESVAERRRVPIIAGGSNRYLEALLDDGGEEPAAADAGGGAFRRRYQCCFVWVDSDLAVLDRYIGSRVDCMLDQGLVSEVRPFFRHHDGDYSRGIRRAIGVPEMDGYFRTEAAGALDGDDERRARLLAAAVDEIKANTCVLARRQLDKIHRLQGLRGWSDIHRLDVTEVLRIKVGDGARNPKAQRVAWETDVVSPAARIVGRFLAPVNGVVEGAWDNGKDRFFLMTPKEVVAVPGVCTATEWFGQQPLDMAVMSPSRGFVGLGAAAAAV</sequence>
<dbReference type="GO" id="GO:0052381">
    <property type="term" value="F:tRNA dimethylallyltransferase activity"/>
    <property type="evidence" value="ECO:0007669"/>
    <property type="project" value="InterPro"/>
</dbReference>
<dbReference type="Gene3D" id="1.10.287.890">
    <property type="entry name" value="Crystal structure of tRNA isopentenylpyrophosphate transferase (bh2366) domain"/>
    <property type="match status" value="1"/>
</dbReference>
<name>A0A921UN18_SORBI</name>
<evidence type="ECO:0000256" key="1">
    <source>
        <dbReference type="ARBA" id="ARBA00005842"/>
    </source>
</evidence>
<evidence type="ECO:0000256" key="10">
    <source>
        <dbReference type="ARBA" id="ARBA00066838"/>
    </source>
</evidence>
<dbReference type="PANTHER" id="PTHR11088">
    <property type="entry name" value="TRNA DIMETHYLALLYLTRANSFERASE"/>
    <property type="match status" value="1"/>
</dbReference>
<dbReference type="GO" id="GO:0008033">
    <property type="term" value="P:tRNA processing"/>
    <property type="evidence" value="ECO:0007669"/>
    <property type="project" value="InterPro"/>
</dbReference>
<gene>
    <name evidence="11" type="ORF">BDA96_03G171200</name>
</gene>
<evidence type="ECO:0000313" key="12">
    <source>
        <dbReference type="Proteomes" id="UP000807115"/>
    </source>
</evidence>
<evidence type="ECO:0000256" key="8">
    <source>
        <dbReference type="ARBA" id="ARBA00052386"/>
    </source>
</evidence>
<dbReference type="InterPro" id="IPR039657">
    <property type="entry name" value="Dimethylallyltransferase"/>
</dbReference>
<dbReference type="GO" id="GO:0005524">
    <property type="term" value="F:ATP binding"/>
    <property type="evidence" value="ECO:0007669"/>
    <property type="project" value="UniProtKB-KW"/>
</dbReference>
<dbReference type="GO" id="GO:0009691">
    <property type="term" value="P:cytokinin biosynthetic process"/>
    <property type="evidence" value="ECO:0007669"/>
    <property type="project" value="UniProtKB-KW"/>
</dbReference>
<reference evidence="11" key="1">
    <citation type="journal article" date="2019" name="BMC Genomics">
        <title>A new reference genome for Sorghum bicolor reveals high levels of sequence similarity between sweet and grain genotypes: implications for the genetics of sugar metabolism.</title>
        <authorList>
            <person name="Cooper E.A."/>
            <person name="Brenton Z.W."/>
            <person name="Flinn B.S."/>
            <person name="Jenkins J."/>
            <person name="Shu S."/>
            <person name="Flowers D."/>
            <person name="Luo F."/>
            <person name="Wang Y."/>
            <person name="Xia P."/>
            <person name="Barry K."/>
            <person name="Daum C."/>
            <person name="Lipzen A."/>
            <person name="Yoshinaga Y."/>
            <person name="Schmutz J."/>
            <person name="Saski C."/>
            <person name="Vermerris W."/>
            <person name="Kresovich S."/>
        </authorList>
    </citation>
    <scope>NUCLEOTIDE SEQUENCE</scope>
</reference>
<evidence type="ECO:0000256" key="3">
    <source>
        <dbReference type="ARBA" id="ARBA00022712"/>
    </source>
</evidence>
<dbReference type="HAMAP" id="MF_00185">
    <property type="entry name" value="IPP_trans"/>
    <property type="match status" value="1"/>
</dbReference>
<keyword evidence="6" id="KW-0809">Transit peptide</keyword>
<comment type="similarity">
    <text evidence="1">Belongs to the IPP transferase family.</text>
</comment>
<keyword evidence="3" id="KW-0203">Cytokinin biosynthesis</keyword>
<proteinExistence type="inferred from homology"/>
<dbReference type="FunFam" id="1.10.287.890:FF:000002">
    <property type="entry name" value="Adenylate isopentenyltransferase 5, chloroplastic"/>
    <property type="match status" value="1"/>
</dbReference>
<evidence type="ECO:0000256" key="5">
    <source>
        <dbReference type="ARBA" id="ARBA00022840"/>
    </source>
</evidence>
<evidence type="ECO:0000256" key="6">
    <source>
        <dbReference type="ARBA" id="ARBA00022946"/>
    </source>
</evidence>
<dbReference type="GO" id="GO:0009824">
    <property type="term" value="F:AMP dimethylallyltransferase activity"/>
    <property type="evidence" value="ECO:0007669"/>
    <property type="project" value="UniProtKB-ARBA"/>
</dbReference>
<dbReference type="AlphaFoldDB" id="A0A921UN18"/>
<dbReference type="PANTHER" id="PTHR11088:SF74">
    <property type="entry name" value="ADENYLATE ISOPENTENYLTRANSFERASE 5, CHLOROPLASTIC"/>
    <property type="match status" value="1"/>
</dbReference>
<evidence type="ECO:0000256" key="4">
    <source>
        <dbReference type="ARBA" id="ARBA00022741"/>
    </source>
</evidence>
<dbReference type="Pfam" id="PF01715">
    <property type="entry name" value="IPPT"/>
    <property type="match status" value="2"/>
</dbReference>
<evidence type="ECO:0000256" key="2">
    <source>
        <dbReference type="ARBA" id="ARBA00022679"/>
    </source>
</evidence>
<comment type="catalytic activity">
    <reaction evidence="8">
        <text>dimethylallyl diphosphate + ADP = N(6)-(dimethylallyl)adenosine 5'-diphosphate + diphosphate</text>
        <dbReference type="Rhea" id="RHEA:36327"/>
        <dbReference type="ChEBI" id="CHEBI:33019"/>
        <dbReference type="ChEBI" id="CHEBI:57623"/>
        <dbReference type="ChEBI" id="CHEBI:73533"/>
        <dbReference type="ChEBI" id="CHEBI:456216"/>
        <dbReference type="EC" id="2.5.1.112"/>
    </reaction>
</comment>
<evidence type="ECO:0000256" key="9">
    <source>
        <dbReference type="ARBA" id="ARBA00055191"/>
    </source>
</evidence>
<dbReference type="InterPro" id="IPR027417">
    <property type="entry name" value="P-loop_NTPase"/>
</dbReference>
<accession>A0A921UN18</accession>
<comment type="caution">
    <text evidence="11">The sequence shown here is derived from an EMBL/GenBank/DDBJ whole genome shotgun (WGS) entry which is preliminary data.</text>
</comment>
<evidence type="ECO:0000313" key="11">
    <source>
        <dbReference type="EMBL" id="KAG0537699.1"/>
    </source>
</evidence>
<evidence type="ECO:0000256" key="7">
    <source>
        <dbReference type="ARBA" id="ARBA00051744"/>
    </source>
</evidence>
<keyword evidence="5" id="KW-0067">ATP-binding</keyword>
<keyword evidence="2" id="KW-0808">Transferase</keyword>
<dbReference type="GO" id="GO:0052622">
    <property type="term" value="F:ATP/ADP dimethylallyltransferase activity"/>
    <property type="evidence" value="ECO:0007669"/>
    <property type="project" value="UniProtKB-EC"/>
</dbReference>
<protein>
    <recommendedName>
        <fullName evidence="10">adenylate dimethylallyltransferase (ADP/ATP-dependent)</fullName>
        <ecNumber evidence="10">2.5.1.112</ecNumber>
    </recommendedName>
</protein>
<dbReference type="Proteomes" id="UP000807115">
    <property type="component" value="Chromosome 3"/>
</dbReference>
<dbReference type="InterPro" id="IPR018022">
    <property type="entry name" value="IPT"/>
</dbReference>